<dbReference type="AlphaFoldDB" id="A0A7C1GBW4"/>
<evidence type="ECO:0000313" key="1">
    <source>
        <dbReference type="EMBL" id="HDP15365.1"/>
    </source>
</evidence>
<proteinExistence type="predicted"/>
<reference evidence="1" key="1">
    <citation type="journal article" date="2020" name="mSystems">
        <title>Genome- and Community-Level Interaction Insights into Carbon Utilization and Element Cycling Functions of Hydrothermarchaeota in Hydrothermal Sediment.</title>
        <authorList>
            <person name="Zhou Z."/>
            <person name="Liu Y."/>
            <person name="Xu W."/>
            <person name="Pan J."/>
            <person name="Luo Z.H."/>
            <person name="Li M."/>
        </authorList>
    </citation>
    <scope>NUCLEOTIDE SEQUENCE [LARGE SCALE GENOMIC DNA]</scope>
    <source>
        <strain evidence="1">SpSt-116</strain>
    </source>
</reference>
<accession>A0A7C1GBW4</accession>
<gene>
    <name evidence="1" type="ORF">ENN26_06310</name>
</gene>
<sequence length="129" mass="14305">MRLLQGILSLDSIGKLREIVETSKNEREFCELLANHLGARAHTVINGVEADLSIDTEACEVKLYPSRFYSGFGQALALVHIAGFKDVCVFHVVKSISEEYMENLKKLCTATNLKACVYSEVSGLHVINM</sequence>
<organism evidence="1">
    <name type="scientific">Thermofilum adornatum</name>
    <dbReference type="NCBI Taxonomy" id="1365176"/>
    <lineage>
        <taxon>Archaea</taxon>
        <taxon>Thermoproteota</taxon>
        <taxon>Thermoprotei</taxon>
        <taxon>Thermofilales</taxon>
        <taxon>Thermofilaceae</taxon>
        <taxon>Thermofilum</taxon>
    </lineage>
</organism>
<name>A0A7C1GBW4_9CREN</name>
<protein>
    <submittedName>
        <fullName evidence="1">Uncharacterized protein</fullName>
    </submittedName>
</protein>
<dbReference type="EMBL" id="DSAY01000112">
    <property type="protein sequence ID" value="HDP15365.1"/>
    <property type="molecule type" value="Genomic_DNA"/>
</dbReference>
<comment type="caution">
    <text evidence="1">The sequence shown here is derived from an EMBL/GenBank/DDBJ whole genome shotgun (WGS) entry which is preliminary data.</text>
</comment>